<evidence type="ECO:0000313" key="2">
    <source>
        <dbReference type="EMBL" id="AFP41270.1"/>
    </source>
</evidence>
<feature type="region of interest" description="Disordered" evidence="1">
    <location>
        <begin position="1"/>
        <end position="34"/>
    </location>
</feature>
<protein>
    <submittedName>
        <fullName evidence="2">Uncharacterized protein</fullName>
    </submittedName>
</protein>
<dbReference type="EMBL" id="CP001663">
    <property type="protein sequence ID" value="AFP41270.1"/>
    <property type="molecule type" value="Genomic_DNA"/>
</dbReference>
<dbReference type="AlphaFoldDB" id="I7FIS7"/>
<gene>
    <name evidence="2" type="ordered locus">MSMEI_4825</name>
</gene>
<dbReference type="KEGG" id="msg:MSMEI_4825"/>
<reference evidence="2 3" key="1">
    <citation type="journal article" date="2007" name="Genome Biol.">
        <title>Interrupted coding sequences in Mycobacterium smegmatis: authentic mutations or sequencing errors?</title>
        <authorList>
            <person name="Deshayes C."/>
            <person name="Perrodou E."/>
            <person name="Gallien S."/>
            <person name="Euphrasie D."/>
            <person name="Schaeffer C."/>
            <person name="Van-Dorsselaer A."/>
            <person name="Poch O."/>
            <person name="Lecompte O."/>
            <person name="Reyrat J.M."/>
        </authorList>
    </citation>
    <scope>NUCLEOTIDE SEQUENCE [LARGE SCALE GENOMIC DNA]</scope>
    <source>
        <strain evidence="3">ATCC 700084 / mc(2)155</strain>
    </source>
</reference>
<sequence>MTLAESVGHRRTLPEPHDTEVAALDQRHRTAQRP</sequence>
<proteinExistence type="predicted"/>
<feature type="compositionally biased region" description="Basic and acidic residues" evidence="1">
    <location>
        <begin position="12"/>
        <end position="28"/>
    </location>
</feature>
<dbReference type="Proteomes" id="UP000006158">
    <property type="component" value="Chromosome"/>
</dbReference>
<evidence type="ECO:0000256" key="1">
    <source>
        <dbReference type="SAM" id="MobiDB-lite"/>
    </source>
</evidence>
<evidence type="ECO:0000313" key="3">
    <source>
        <dbReference type="Proteomes" id="UP000006158"/>
    </source>
</evidence>
<accession>I7FIS7</accession>
<reference evidence="2 3" key="2">
    <citation type="journal article" date="2009" name="Genome Res.">
        <title>Ortho-proteogenomics: multiple proteomes investigation through orthology and a new MS-based protocol.</title>
        <authorList>
            <person name="Gallien S."/>
            <person name="Perrodou E."/>
            <person name="Carapito C."/>
            <person name="Deshayes C."/>
            <person name="Reyrat J.M."/>
            <person name="Van Dorsselaer A."/>
            <person name="Poch O."/>
            <person name="Schaeffer C."/>
            <person name="Lecompte O."/>
        </authorList>
    </citation>
    <scope>NUCLEOTIDE SEQUENCE [LARGE SCALE GENOMIC DNA]</scope>
    <source>
        <strain evidence="3">ATCC 700084 / mc(2)155</strain>
    </source>
</reference>
<organism evidence="2 3">
    <name type="scientific">Mycolicibacterium smegmatis (strain ATCC 700084 / mc(2)155)</name>
    <name type="common">Mycobacterium smegmatis</name>
    <dbReference type="NCBI Taxonomy" id="246196"/>
    <lineage>
        <taxon>Bacteria</taxon>
        <taxon>Bacillati</taxon>
        <taxon>Actinomycetota</taxon>
        <taxon>Actinomycetes</taxon>
        <taxon>Mycobacteriales</taxon>
        <taxon>Mycobacteriaceae</taxon>
        <taxon>Mycolicibacterium</taxon>
    </lineage>
</organism>
<name>I7FIS7_MYCS2</name>